<keyword evidence="1" id="KW-0732">Signal</keyword>
<sequence>MLSTLTLAATALAQAVSEGIAPSAPAPSGCKTSYTGNFTLNTASIATTQQNAVSSE</sequence>
<reference evidence="2 3" key="1">
    <citation type="journal article" date="2016" name="Nat. Commun.">
        <title>Ectomycorrhizal ecology is imprinted in the genome of the dominant symbiotic fungus Cenococcum geophilum.</title>
        <authorList>
            <consortium name="DOE Joint Genome Institute"/>
            <person name="Peter M."/>
            <person name="Kohler A."/>
            <person name="Ohm R.A."/>
            <person name="Kuo A."/>
            <person name="Krutzmann J."/>
            <person name="Morin E."/>
            <person name="Arend M."/>
            <person name="Barry K.W."/>
            <person name="Binder M."/>
            <person name="Choi C."/>
            <person name="Clum A."/>
            <person name="Copeland A."/>
            <person name="Grisel N."/>
            <person name="Haridas S."/>
            <person name="Kipfer T."/>
            <person name="LaButti K."/>
            <person name="Lindquist E."/>
            <person name="Lipzen A."/>
            <person name="Maire R."/>
            <person name="Meier B."/>
            <person name="Mihaltcheva S."/>
            <person name="Molinier V."/>
            <person name="Murat C."/>
            <person name="Poggeler S."/>
            <person name="Quandt C.A."/>
            <person name="Sperisen C."/>
            <person name="Tritt A."/>
            <person name="Tisserant E."/>
            <person name="Crous P.W."/>
            <person name="Henrissat B."/>
            <person name="Nehls U."/>
            <person name="Egli S."/>
            <person name="Spatafora J.W."/>
            <person name="Grigoriev I.V."/>
            <person name="Martin F.M."/>
        </authorList>
    </citation>
    <scope>NUCLEOTIDE SEQUENCE [LARGE SCALE GENOMIC DNA]</scope>
    <source>
        <strain evidence="2 3">CBS 207.34</strain>
    </source>
</reference>
<dbReference type="AlphaFoldDB" id="A0A8E2JRU4"/>
<name>A0A8E2JRU4_9PEZI</name>
<dbReference type="EMBL" id="KV749968">
    <property type="protein sequence ID" value="OCL06844.1"/>
    <property type="molecule type" value="Genomic_DNA"/>
</dbReference>
<accession>A0A8E2JRU4</accession>
<organism evidence="2 3">
    <name type="scientific">Glonium stellatum</name>
    <dbReference type="NCBI Taxonomy" id="574774"/>
    <lineage>
        <taxon>Eukaryota</taxon>
        <taxon>Fungi</taxon>
        <taxon>Dikarya</taxon>
        <taxon>Ascomycota</taxon>
        <taxon>Pezizomycotina</taxon>
        <taxon>Dothideomycetes</taxon>
        <taxon>Pleosporomycetidae</taxon>
        <taxon>Gloniales</taxon>
        <taxon>Gloniaceae</taxon>
        <taxon>Glonium</taxon>
    </lineage>
</organism>
<protein>
    <submittedName>
        <fullName evidence="2">Uncharacterized protein</fullName>
    </submittedName>
</protein>
<evidence type="ECO:0000313" key="3">
    <source>
        <dbReference type="Proteomes" id="UP000250140"/>
    </source>
</evidence>
<feature type="signal peptide" evidence="1">
    <location>
        <begin position="1"/>
        <end position="15"/>
    </location>
</feature>
<evidence type="ECO:0000313" key="2">
    <source>
        <dbReference type="EMBL" id="OCL06844.1"/>
    </source>
</evidence>
<proteinExistence type="predicted"/>
<gene>
    <name evidence="2" type="ORF">AOQ84DRAFT_223419</name>
</gene>
<dbReference type="Proteomes" id="UP000250140">
    <property type="component" value="Unassembled WGS sequence"/>
</dbReference>
<evidence type="ECO:0000256" key="1">
    <source>
        <dbReference type="SAM" id="SignalP"/>
    </source>
</evidence>
<feature type="chain" id="PRO_5034090904" evidence="1">
    <location>
        <begin position="16"/>
        <end position="56"/>
    </location>
</feature>
<feature type="non-terminal residue" evidence="2">
    <location>
        <position position="56"/>
    </location>
</feature>
<keyword evidence="3" id="KW-1185">Reference proteome</keyword>